<proteinExistence type="predicted"/>
<sequence length="130" mass="14718">MKFNKKTIWILAGILALWIVGATIHYEAGARSDDDEFLYKINHHGIHDQNSPQLRRGYIALAHQVCDAEASPKVEQYDIWLVINNGVTSTQRNLDVPAIPADRANQFIYDAVHVYCPQYTKRLIATPGVE</sequence>
<evidence type="ECO:0000259" key="1">
    <source>
        <dbReference type="Pfam" id="PF05305"/>
    </source>
</evidence>
<accession>A0A1A3U0I4</accession>
<comment type="caution">
    <text evidence="2">The sequence shown here is derived from an EMBL/GenBank/DDBJ whole genome shotgun (WGS) entry which is preliminary data.</text>
</comment>
<dbReference type="Proteomes" id="UP000093759">
    <property type="component" value="Unassembled WGS sequence"/>
</dbReference>
<dbReference type="RefSeq" id="WP_065024435.1">
    <property type="nucleotide sequence ID" value="NZ_LZMF01000062.1"/>
</dbReference>
<organism evidence="2 3">
    <name type="scientific">Mycolicibacter sinensis (strain JDM601)</name>
    <name type="common">Mycobacterium sinense</name>
    <dbReference type="NCBI Taxonomy" id="875328"/>
    <lineage>
        <taxon>Bacteria</taxon>
        <taxon>Bacillati</taxon>
        <taxon>Actinomycetota</taxon>
        <taxon>Actinomycetes</taxon>
        <taxon>Mycobacteriales</taxon>
        <taxon>Mycobacteriaceae</taxon>
        <taxon>Mycolicibacter</taxon>
    </lineage>
</organism>
<dbReference type="InterPro" id="IPR007969">
    <property type="entry name" value="DUF732"/>
</dbReference>
<gene>
    <name evidence="2" type="ORF">A5648_02120</name>
</gene>
<dbReference type="Pfam" id="PF05305">
    <property type="entry name" value="DUF732"/>
    <property type="match status" value="1"/>
</dbReference>
<dbReference type="AlphaFoldDB" id="A0A1A3U0I4"/>
<feature type="domain" description="DUF732" evidence="1">
    <location>
        <begin position="33"/>
        <end position="118"/>
    </location>
</feature>
<evidence type="ECO:0000313" key="2">
    <source>
        <dbReference type="EMBL" id="OBK88222.1"/>
    </source>
</evidence>
<name>A0A1A3U0I4_MYCSD</name>
<reference evidence="3" key="1">
    <citation type="submission" date="2016-06" db="EMBL/GenBank/DDBJ databases">
        <authorList>
            <person name="Sutton G."/>
            <person name="Brinkac L."/>
            <person name="Sanka R."/>
            <person name="Adams M."/>
            <person name="Lau E."/>
            <person name="Garcia-Basteiro A."/>
            <person name="Lopez-Varela E."/>
            <person name="Palencia S."/>
        </authorList>
    </citation>
    <scope>NUCLEOTIDE SEQUENCE [LARGE SCALE GENOMIC DNA]</scope>
    <source>
        <strain evidence="3">1274684.2</strain>
    </source>
</reference>
<dbReference type="EMBL" id="LZMF01000062">
    <property type="protein sequence ID" value="OBK88222.1"/>
    <property type="molecule type" value="Genomic_DNA"/>
</dbReference>
<evidence type="ECO:0000313" key="3">
    <source>
        <dbReference type="Proteomes" id="UP000093759"/>
    </source>
</evidence>
<protein>
    <recommendedName>
        <fullName evidence="1">DUF732 domain-containing protein</fullName>
    </recommendedName>
</protein>